<dbReference type="Proteomes" id="UP000245880">
    <property type="component" value="Unassembled WGS sequence"/>
</dbReference>
<keyword evidence="2" id="KW-1185">Reference proteome</keyword>
<dbReference type="EMBL" id="QGDT01000007">
    <property type="protein sequence ID" value="PWJ57391.1"/>
    <property type="molecule type" value="Genomic_DNA"/>
</dbReference>
<proteinExistence type="predicted"/>
<dbReference type="AlphaFoldDB" id="A0A316AIB9"/>
<protein>
    <submittedName>
        <fullName evidence="1">Uncharacterized protein</fullName>
    </submittedName>
</protein>
<evidence type="ECO:0000313" key="1">
    <source>
        <dbReference type="EMBL" id="PWJ57391.1"/>
    </source>
</evidence>
<gene>
    <name evidence="1" type="ORF">CLV98_10798</name>
</gene>
<name>A0A316AIB9_9BACT</name>
<sequence length="32" mass="3652">MSKLVKNHPKILETREALEISVEMKSVVRGND</sequence>
<comment type="caution">
    <text evidence="1">The sequence shown here is derived from an EMBL/GenBank/DDBJ whole genome shotgun (WGS) entry which is preliminary data.</text>
</comment>
<accession>A0A316AIB9</accession>
<organism evidence="1 2">
    <name type="scientific">Dyadobacter jejuensis</name>
    <dbReference type="NCBI Taxonomy" id="1082580"/>
    <lineage>
        <taxon>Bacteria</taxon>
        <taxon>Pseudomonadati</taxon>
        <taxon>Bacteroidota</taxon>
        <taxon>Cytophagia</taxon>
        <taxon>Cytophagales</taxon>
        <taxon>Spirosomataceae</taxon>
        <taxon>Dyadobacter</taxon>
    </lineage>
</organism>
<evidence type="ECO:0000313" key="2">
    <source>
        <dbReference type="Proteomes" id="UP000245880"/>
    </source>
</evidence>
<reference evidence="1 2" key="1">
    <citation type="submission" date="2018-03" db="EMBL/GenBank/DDBJ databases">
        <title>Genomic Encyclopedia of Archaeal and Bacterial Type Strains, Phase II (KMG-II): from individual species to whole genera.</title>
        <authorList>
            <person name="Goeker M."/>
        </authorList>
    </citation>
    <scope>NUCLEOTIDE SEQUENCE [LARGE SCALE GENOMIC DNA]</scope>
    <source>
        <strain evidence="1 2">DSM 100346</strain>
    </source>
</reference>